<evidence type="ECO:0000256" key="5">
    <source>
        <dbReference type="SAM" id="Coils"/>
    </source>
</evidence>
<dbReference type="PANTHER" id="PTHR23325">
    <property type="entry name" value="SERUM RESPONSE FACTOR-BINDING"/>
    <property type="match status" value="1"/>
</dbReference>
<comment type="function">
    <text evidence="3">May be involved in regulating transcriptional activation of cardiac genes during the aging process. May play a role in biosynthesis and/or processing of SLC2A4 in adipose cells.</text>
</comment>
<feature type="compositionally biased region" description="Basic and acidic residues" evidence="6">
    <location>
        <begin position="133"/>
        <end position="145"/>
    </location>
</feature>
<gene>
    <name evidence="9" type="primary">LOC107066523</name>
</gene>
<feature type="compositionally biased region" description="Basic and acidic residues" evidence="6">
    <location>
        <begin position="393"/>
        <end position="421"/>
    </location>
</feature>
<evidence type="ECO:0000256" key="1">
    <source>
        <dbReference type="ARBA" id="ARBA00013459"/>
    </source>
</evidence>
<dbReference type="GeneID" id="107066523"/>
<sequence>MGKIEINDEIVRMRKLVKQARVCVIHKLNREAKTLRGKKGTEKQLEKNKKKADKLINEIHFLKKLKNDNITKFGINNKKSLQEILQSKKSKVNTRIMARITEHKLLKNAITQFREKYPDYEEHLQPGKNKSAKKNDKFEKQDEKEITVKRETFNSSKVAESFVENGLNSDNQDSDVETEMDDKSVKSETDDKSVKSEKEDNNVLSETETGGNNLFEREQHSEAESILKIEPTISEQIEQKDSSNKHLKRDRKEITESIKEYDNNDNKNVKKARIKEEISKIDKKKDTVKVISKEATVKRFVDILQEPNSEENNSLKVNDKKISKNKLESEKIVDPFFVSGDGNEYLSLAPLKTNDDNYSSLEKDDNFYKNNKSKQYNNKRTFANDRFFSNDVKSSEDIRRRKRRQEENRYNDNNFNRDKSLFKKQTNNNGSSFRDTKSHNKNVIVNKNSNENENENLHPSWAAKKKQQEILKQGFQGKKIVFDDE</sequence>
<evidence type="ECO:0000256" key="6">
    <source>
        <dbReference type="SAM" id="MobiDB-lite"/>
    </source>
</evidence>
<dbReference type="PANTHER" id="PTHR23325:SF1">
    <property type="entry name" value="SERUM RESPONSE FACTOR-BINDING PROTEIN 1"/>
    <property type="match status" value="1"/>
</dbReference>
<feature type="coiled-coil region" evidence="5">
    <location>
        <begin position="38"/>
        <end position="65"/>
    </location>
</feature>
<dbReference type="Proteomes" id="UP000694924">
    <property type="component" value="Unplaced"/>
</dbReference>
<dbReference type="InterPro" id="IPR037393">
    <property type="entry name" value="Bud22/SRFB1"/>
</dbReference>
<feature type="region of interest" description="Disordered" evidence="6">
    <location>
        <begin position="352"/>
        <end position="441"/>
    </location>
</feature>
<dbReference type="Pfam" id="PF09073">
    <property type="entry name" value="BUD22"/>
    <property type="match status" value="1"/>
</dbReference>
<proteinExistence type="predicted"/>
<feature type="region of interest" description="Disordered" evidence="6">
    <location>
        <begin position="121"/>
        <end position="145"/>
    </location>
</feature>
<evidence type="ECO:0000313" key="8">
    <source>
        <dbReference type="Proteomes" id="UP000694924"/>
    </source>
</evidence>
<protein>
    <recommendedName>
        <fullName evidence="1">Serum response factor-binding protein 1</fullName>
    </recommendedName>
    <alternativeName>
        <fullName evidence="4">SRF-dependent transcription regulation-associated protein</fullName>
    </alternativeName>
</protein>
<evidence type="ECO:0000313" key="9">
    <source>
        <dbReference type="RefSeq" id="XP_015176689.1"/>
    </source>
</evidence>
<dbReference type="RefSeq" id="XP_015176689.1">
    <property type="nucleotide sequence ID" value="XM_015321203.1"/>
</dbReference>
<feature type="region of interest" description="Disordered" evidence="6">
    <location>
        <begin position="159"/>
        <end position="209"/>
    </location>
</feature>
<feature type="domain" description="Bud22" evidence="7">
    <location>
        <begin position="392"/>
        <end position="483"/>
    </location>
</feature>
<evidence type="ECO:0000256" key="3">
    <source>
        <dbReference type="ARBA" id="ARBA00025646"/>
    </source>
</evidence>
<feature type="compositionally biased region" description="Basic and acidic residues" evidence="6">
    <location>
        <begin position="237"/>
        <end position="250"/>
    </location>
</feature>
<evidence type="ECO:0000256" key="2">
    <source>
        <dbReference type="ARBA" id="ARBA00023054"/>
    </source>
</evidence>
<evidence type="ECO:0000256" key="4">
    <source>
        <dbReference type="ARBA" id="ARBA00033254"/>
    </source>
</evidence>
<feature type="compositionally biased region" description="Basic and acidic residues" evidence="6">
    <location>
        <begin position="181"/>
        <end position="201"/>
    </location>
</feature>
<evidence type="ECO:0000259" key="7">
    <source>
        <dbReference type="Pfam" id="PF09073"/>
    </source>
</evidence>
<feature type="region of interest" description="Disordered" evidence="6">
    <location>
        <begin position="231"/>
        <end position="250"/>
    </location>
</feature>
<keyword evidence="2 5" id="KW-0175">Coiled coil</keyword>
<name>A0ABM1I902_POLDO</name>
<reference evidence="9" key="1">
    <citation type="submission" date="2025-08" db="UniProtKB">
        <authorList>
            <consortium name="RefSeq"/>
        </authorList>
    </citation>
    <scope>IDENTIFICATION</scope>
    <source>
        <tissue evidence="9">Whole body</tissue>
    </source>
</reference>
<organism evidence="8 9">
    <name type="scientific">Polistes dominula</name>
    <name type="common">European paper wasp</name>
    <name type="synonym">Vespa dominula</name>
    <dbReference type="NCBI Taxonomy" id="743375"/>
    <lineage>
        <taxon>Eukaryota</taxon>
        <taxon>Metazoa</taxon>
        <taxon>Ecdysozoa</taxon>
        <taxon>Arthropoda</taxon>
        <taxon>Hexapoda</taxon>
        <taxon>Insecta</taxon>
        <taxon>Pterygota</taxon>
        <taxon>Neoptera</taxon>
        <taxon>Endopterygota</taxon>
        <taxon>Hymenoptera</taxon>
        <taxon>Apocrita</taxon>
        <taxon>Aculeata</taxon>
        <taxon>Vespoidea</taxon>
        <taxon>Vespidae</taxon>
        <taxon>Polistinae</taxon>
        <taxon>Polistini</taxon>
        <taxon>Polistes</taxon>
    </lineage>
</organism>
<feature type="compositionally biased region" description="Polar residues" evidence="6">
    <location>
        <begin position="423"/>
        <end position="433"/>
    </location>
</feature>
<feature type="compositionally biased region" description="Low complexity" evidence="6">
    <location>
        <begin position="368"/>
        <end position="379"/>
    </location>
</feature>
<accession>A0ABM1I902</accession>
<dbReference type="InterPro" id="IPR015158">
    <property type="entry name" value="Bud22_dom"/>
</dbReference>
<keyword evidence="8" id="KW-1185">Reference proteome</keyword>